<comment type="catalytic activity">
    <reaction evidence="6">
        <text>2 a quinone + NADH + H(+) = 2 a 1,4-benzosemiquinone + NAD(+)</text>
        <dbReference type="Rhea" id="RHEA:65952"/>
        <dbReference type="ChEBI" id="CHEBI:15378"/>
        <dbReference type="ChEBI" id="CHEBI:57540"/>
        <dbReference type="ChEBI" id="CHEBI:57945"/>
        <dbReference type="ChEBI" id="CHEBI:132124"/>
        <dbReference type="ChEBI" id="CHEBI:134225"/>
    </reaction>
</comment>
<dbReference type="Proteomes" id="UP000248330">
    <property type="component" value="Unassembled WGS sequence"/>
</dbReference>
<comment type="caution">
    <text evidence="8">The sequence shown here is derived from an EMBL/GenBank/DDBJ whole genome shotgun (WGS) entry which is preliminary data.</text>
</comment>
<dbReference type="EC" id="1.7.1.17" evidence="6"/>
<name>A0A318EFV5_9GAMM</name>
<evidence type="ECO:0000313" key="8">
    <source>
        <dbReference type="EMBL" id="PXV69675.1"/>
    </source>
</evidence>
<keyword evidence="1 6" id="KW-0285">Flavoprotein</keyword>
<dbReference type="InterPro" id="IPR050104">
    <property type="entry name" value="FMN-dep_NADH:Q_OxRdtase_AzoR1"/>
</dbReference>
<dbReference type="Gene3D" id="3.40.50.360">
    <property type="match status" value="1"/>
</dbReference>
<dbReference type="InterPro" id="IPR029039">
    <property type="entry name" value="Flavoprotein-like_sf"/>
</dbReference>
<dbReference type="OrthoDB" id="9787136at2"/>
<comment type="cofactor">
    <cofactor evidence="6">
        <name>FMN</name>
        <dbReference type="ChEBI" id="CHEBI:58210"/>
    </cofactor>
    <text evidence="6">Binds 1 FMN per subunit.</text>
</comment>
<dbReference type="EC" id="1.6.5.-" evidence="6"/>
<comment type="catalytic activity">
    <reaction evidence="5">
        <text>N,N-dimethyl-1,4-phenylenediamine + anthranilate + 2 NAD(+) = 2-(4-dimethylaminophenyl)diazenylbenzoate + 2 NADH + 2 H(+)</text>
        <dbReference type="Rhea" id="RHEA:55872"/>
        <dbReference type="ChEBI" id="CHEBI:15378"/>
        <dbReference type="ChEBI" id="CHEBI:15783"/>
        <dbReference type="ChEBI" id="CHEBI:16567"/>
        <dbReference type="ChEBI" id="CHEBI:57540"/>
        <dbReference type="ChEBI" id="CHEBI:57945"/>
        <dbReference type="ChEBI" id="CHEBI:71579"/>
        <dbReference type="EC" id="1.7.1.17"/>
    </reaction>
    <physiologicalReaction direction="right-to-left" evidence="5">
        <dbReference type="Rhea" id="RHEA:55874"/>
    </physiologicalReaction>
</comment>
<reference evidence="8 9" key="1">
    <citation type="submission" date="2018-04" db="EMBL/GenBank/DDBJ databases">
        <title>Genomic Encyclopedia of Type Strains, Phase IV (KMG-IV): sequencing the most valuable type-strain genomes for metagenomic binning, comparative biology and taxonomic classification.</title>
        <authorList>
            <person name="Goeker M."/>
        </authorList>
    </citation>
    <scope>NUCLEOTIDE SEQUENCE [LARGE SCALE GENOMIC DNA]</scope>
    <source>
        <strain evidence="8 9">DSM 104150</strain>
    </source>
</reference>
<dbReference type="GO" id="GO:0016652">
    <property type="term" value="F:oxidoreductase activity, acting on NAD(P)H as acceptor"/>
    <property type="evidence" value="ECO:0007669"/>
    <property type="project" value="UniProtKB-UniRule"/>
</dbReference>
<proteinExistence type="inferred from homology"/>
<evidence type="ECO:0000256" key="3">
    <source>
        <dbReference type="ARBA" id="ARBA00023002"/>
    </source>
</evidence>
<dbReference type="EMBL" id="QICN01000003">
    <property type="protein sequence ID" value="PXV69675.1"/>
    <property type="molecule type" value="Genomic_DNA"/>
</dbReference>
<dbReference type="GO" id="GO:0010181">
    <property type="term" value="F:FMN binding"/>
    <property type="evidence" value="ECO:0007669"/>
    <property type="project" value="UniProtKB-UniRule"/>
</dbReference>
<accession>A0A318EFV5</accession>
<feature type="binding site" evidence="6">
    <location>
        <position position="11"/>
    </location>
    <ligand>
        <name>FMN</name>
        <dbReference type="ChEBI" id="CHEBI:58210"/>
    </ligand>
</feature>
<evidence type="ECO:0000313" key="9">
    <source>
        <dbReference type="Proteomes" id="UP000248330"/>
    </source>
</evidence>
<comment type="function">
    <text evidence="6">Also exhibits azoreductase activity. Catalyzes the reductive cleavage of the azo bond in aromatic azo compounds to the corresponding amines.</text>
</comment>
<dbReference type="PANTHER" id="PTHR43741">
    <property type="entry name" value="FMN-DEPENDENT NADH-AZOREDUCTASE 1"/>
    <property type="match status" value="1"/>
</dbReference>
<evidence type="ECO:0000259" key="7">
    <source>
        <dbReference type="Pfam" id="PF02525"/>
    </source>
</evidence>
<dbReference type="InterPro" id="IPR023048">
    <property type="entry name" value="NADH:quinone_OxRdtase_FMN_depd"/>
</dbReference>
<feature type="domain" description="Flavodoxin-like fold" evidence="7">
    <location>
        <begin position="4"/>
        <end position="198"/>
    </location>
</feature>
<dbReference type="InterPro" id="IPR003680">
    <property type="entry name" value="Flavodoxin_fold"/>
</dbReference>
<dbReference type="PANTHER" id="PTHR43741:SF2">
    <property type="entry name" value="FMN-DEPENDENT NADH:QUINONE OXIDOREDUCTASE"/>
    <property type="match status" value="1"/>
</dbReference>
<dbReference type="SUPFAM" id="SSF52218">
    <property type="entry name" value="Flavoproteins"/>
    <property type="match status" value="1"/>
</dbReference>
<dbReference type="Pfam" id="PF02525">
    <property type="entry name" value="Flavodoxin_2"/>
    <property type="match status" value="1"/>
</dbReference>
<keyword evidence="4 6" id="KW-0520">NAD</keyword>
<dbReference type="HAMAP" id="MF_01216">
    <property type="entry name" value="Azoreductase_type1"/>
    <property type="match status" value="1"/>
</dbReference>
<dbReference type="GO" id="GO:0016655">
    <property type="term" value="F:oxidoreductase activity, acting on NAD(P)H, quinone or similar compound as acceptor"/>
    <property type="evidence" value="ECO:0007669"/>
    <property type="project" value="InterPro"/>
</dbReference>
<gene>
    <name evidence="6" type="primary">azoR</name>
    <name evidence="8" type="ORF">C8D93_103250</name>
</gene>
<protein>
    <recommendedName>
        <fullName evidence="6">FMN dependent NADH:quinone oxidoreductase</fullName>
        <ecNumber evidence="6">1.6.5.-</ecNumber>
    </recommendedName>
    <alternativeName>
        <fullName evidence="6">Azo-dye reductase</fullName>
    </alternativeName>
    <alternativeName>
        <fullName evidence="6">FMN-dependent NADH-azo compound oxidoreductase</fullName>
    </alternativeName>
    <alternativeName>
        <fullName evidence="6">FMN-dependent NADH-azoreductase</fullName>
        <ecNumber evidence="6">1.7.1.17</ecNumber>
    </alternativeName>
</protein>
<dbReference type="AlphaFoldDB" id="A0A318EFV5"/>
<dbReference type="RefSeq" id="WP_110264592.1">
    <property type="nucleotide sequence ID" value="NZ_CAWNXA010000003.1"/>
</dbReference>
<evidence type="ECO:0000256" key="5">
    <source>
        <dbReference type="ARBA" id="ARBA00048542"/>
    </source>
</evidence>
<keyword evidence="3 6" id="KW-0560">Oxidoreductase</keyword>
<keyword evidence="2 6" id="KW-0288">FMN</keyword>
<evidence type="ECO:0000256" key="4">
    <source>
        <dbReference type="ARBA" id="ARBA00023027"/>
    </source>
</evidence>
<organism evidence="8 9">
    <name type="scientific">Sinimarinibacterium flocculans</name>
    <dbReference type="NCBI Taxonomy" id="985250"/>
    <lineage>
        <taxon>Bacteria</taxon>
        <taxon>Pseudomonadati</taxon>
        <taxon>Pseudomonadota</taxon>
        <taxon>Gammaproteobacteria</taxon>
        <taxon>Nevskiales</taxon>
        <taxon>Nevskiaceae</taxon>
        <taxon>Sinimarinibacterium</taxon>
    </lineage>
</organism>
<evidence type="ECO:0000256" key="1">
    <source>
        <dbReference type="ARBA" id="ARBA00022630"/>
    </source>
</evidence>
<comment type="function">
    <text evidence="6">Quinone reductase that provides resistance to thiol-specific stress caused by electrophilic quinones.</text>
</comment>
<feature type="binding site" evidence="6">
    <location>
        <begin position="97"/>
        <end position="100"/>
    </location>
    <ligand>
        <name>FMN</name>
        <dbReference type="ChEBI" id="CHEBI:58210"/>
    </ligand>
</feature>
<comment type="caution">
    <text evidence="6">Lacks conserved residue(s) required for the propagation of feature annotation.</text>
</comment>
<comment type="similarity">
    <text evidence="6">Belongs to the azoreductase type 1 family.</text>
</comment>
<sequence>MTTTLLQINTSLFSENGQSSKLAQDYVEAWRSRHPQGRVIVRDLATNPLPHLTAERFQAFLAKPEARTPEQRAIVAESDALIDELKAADQIVLGLPMYNFGIPSTLKAWIDHVARAGVTFRYTANGPEGLVADRKLTVLAARGGRYAGTPKDTQSGYVRDFFNFIGIRDIDFVYAEGMALDESTRREALDAAHSRIDKLAA</sequence>
<dbReference type="GO" id="GO:0009055">
    <property type="term" value="F:electron transfer activity"/>
    <property type="evidence" value="ECO:0007669"/>
    <property type="project" value="UniProtKB-UniRule"/>
</dbReference>
<comment type="subunit">
    <text evidence="6">Homodimer.</text>
</comment>
<evidence type="ECO:0000256" key="6">
    <source>
        <dbReference type="HAMAP-Rule" id="MF_01216"/>
    </source>
</evidence>
<evidence type="ECO:0000256" key="2">
    <source>
        <dbReference type="ARBA" id="ARBA00022643"/>
    </source>
</evidence>
<keyword evidence="9" id="KW-1185">Reference proteome</keyword>